<keyword evidence="4" id="KW-1185">Reference proteome</keyword>
<dbReference type="Proteomes" id="UP000435060">
    <property type="component" value="Unassembled WGS sequence"/>
</dbReference>
<reference evidence="2 4" key="2">
    <citation type="submission" date="2019-11" db="EMBL/GenBank/DDBJ databases">
        <title>Streptococcis sp. isolated from the respiratory tract of Marmot.</title>
        <authorList>
            <person name="Zhang G."/>
        </authorList>
    </citation>
    <scope>NUCLEOTIDE SEQUENCE [LARGE SCALE GENOMIC DNA]</scope>
    <source>
        <strain evidence="2">Zg-86</strain>
        <strain evidence="4">zg-86</strain>
    </source>
</reference>
<feature type="transmembrane region" description="Helical" evidence="1">
    <location>
        <begin position="6"/>
        <end position="27"/>
    </location>
</feature>
<sequence>MNTNASFIYSSLSCPISFAIHYTIAVLRGLGFEVSDMCGIVPENDHTEDDVCFYFSPEIWQEVLADIQQYERKRGG</sequence>
<reference evidence="3 5" key="1">
    <citation type="submission" date="2019-10" db="EMBL/GenBank/DDBJ databases">
        <title>Streptococcis sp, isolated from the respiratory tract of Marmot.</title>
        <authorList>
            <person name="Zhang G."/>
        </authorList>
    </citation>
    <scope>NUCLEOTIDE SEQUENCE [LARGE SCALE GENOMIC DNA]</scope>
    <source>
        <strain evidence="3">Zg-70</strain>
        <strain evidence="5">zg-70</strain>
    </source>
</reference>
<organism evidence="3 5">
    <name type="scientific">Streptococcus zhangguiae</name>
    <dbReference type="NCBI Taxonomy" id="2664091"/>
    <lineage>
        <taxon>Bacteria</taxon>
        <taxon>Bacillati</taxon>
        <taxon>Bacillota</taxon>
        <taxon>Bacilli</taxon>
        <taxon>Lactobacillales</taxon>
        <taxon>Streptococcaceae</taxon>
        <taxon>Streptococcus</taxon>
    </lineage>
</organism>
<comment type="caution">
    <text evidence="3">The sequence shown here is derived from an EMBL/GenBank/DDBJ whole genome shotgun (WGS) entry which is preliminary data.</text>
</comment>
<dbReference type="Proteomes" id="UP000435423">
    <property type="component" value="Unassembled WGS sequence"/>
</dbReference>
<name>A0A6I4REG6_9STRE</name>
<evidence type="ECO:0000313" key="3">
    <source>
        <dbReference type="EMBL" id="MWV57138.1"/>
    </source>
</evidence>
<proteinExistence type="predicted"/>
<evidence type="ECO:0000313" key="4">
    <source>
        <dbReference type="Proteomes" id="UP000435060"/>
    </source>
</evidence>
<keyword evidence="1" id="KW-1133">Transmembrane helix</keyword>
<dbReference type="RefSeq" id="WP_154609016.1">
    <property type="nucleotide sequence ID" value="NZ_CP072115.1"/>
</dbReference>
<evidence type="ECO:0000313" key="5">
    <source>
        <dbReference type="Proteomes" id="UP000435423"/>
    </source>
</evidence>
<dbReference type="EMBL" id="WUBJ01000013">
    <property type="protein sequence ID" value="MWV57138.1"/>
    <property type="molecule type" value="Genomic_DNA"/>
</dbReference>
<gene>
    <name evidence="2" type="ORF">GGG87_09100</name>
    <name evidence="3" type="ORF">GGH11_09140</name>
</gene>
<evidence type="ECO:0000313" key="2">
    <source>
        <dbReference type="EMBL" id="MTB65150.1"/>
    </source>
</evidence>
<keyword evidence="1" id="KW-0812">Transmembrane</keyword>
<evidence type="ECO:0000256" key="1">
    <source>
        <dbReference type="SAM" id="Phobius"/>
    </source>
</evidence>
<protein>
    <submittedName>
        <fullName evidence="3">Uncharacterized protein</fullName>
    </submittedName>
</protein>
<accession>A0A6I4REG6</accession>
<keyword evidence="1" id="KW-0472">Membrane</keyword>
<dbReference type="AlphaFoldDB" id="A0A6I4REG6"/>
<dbReference type="EMBL" id="WLCG01000014">
    <property type="protein sequence ID" value="MTB65150.1"/>
    <property type="molecule type" value="Genomic_DNA"/>
</dbReference>